<dbReference type="AlphaFoldDB" id="A0A3S5CQH7"/>
<accession>A0A3S5CQH7</accession>
<dbReference type="Proteomes" id="UP000784294">
    <property type="component" value="Unassembled WGS sequence"/>
</dbReference>
<name>A0A3S5CQH7_9PLAT</name>
<comment type="caution">
    <text evidence="1">The sequence shown here is derived from an EMBL/GenBank/DDBJ whole genome shotgun (WGS) entry which is preliminary data.</text>
</comment>
<keyword evidence="2" id="KW-1185">Reference proteome</keyword>
<evidence type="ECO:0000313" key="2">
    <source>
        <dbReference type="Proteomes" id="UP000784294"/>
    </source>
</evidence>
<sequence length="105" mass="11389">MVVGLRATQQKVPRNLLLSKRKVATNGGPAVTLENGSRQISSATCCGRRFTSKSRNIFSKITLPSWLSSTLSVGSNLTGCRLGLETPHRRGHSELGRSFLSTFTI</sequence>
<gene>
    <name evidence="1" type="ORF">PXEA_LOCUS21540</name>
</gene>
<dbReference type="EMBL" id="CAAALY010092331">
    <property type="protein sequence ID" value="VEL28100.1"/>
    <property type="molecule type" value="Genomic_DNA"/>
</dbReference>
<organism evidence="1 2">
    <name type="scientific">Protopolystoma xenopodis</name>
    <dbReference type="NCBI Taxonomy" id="117903"/>
    <lineage>
        <taxon>Eukaryota</taxon>
        <taxon>Metazoa</taxon>
        <taxon>Spiralia</taxon>
        <taxon>Lophotrochozoa</taxon>
        <taxon>Platyhelminthes</taxon>
        <taxon>Monogenea</taxon>
        <taxon>Polyopisthocotylea</taxon>
        <taxon>Polystomatidea</taxon>
        <taxon>Polystomatidae</taxon>
        <taxon>Protopolystoma</taxon>
    </lineage>
</organism>
<protein>
    <submittedName>
        <fullName evidence="1">Uncharacterized protein</fullName>
    </submittedName>
</protein>
<evidence type="ECO:0000313" key="1">
    <source>
        <dbReference type="EMBL" id="VEL28100.1"/>
    </source>
</evidence>
<proteinExistence type="predicted"/>
<reference evidence="1" key="1">
    <citation type="submission" date="2018-11" db="EMBL/GenBank/DDBJ databases">
        <authorList>
            <consortium name="Pathogen Informatics"/>
        </authorList>
    </citation>
    <scope>NUCLEOTIDE SEQUENCE</scope>
</reference>